<keyword evidence="3" id="KW-1185">Reference proteome</keyword>
<evidence type="ECO:0000313" key="3">
    <source>
        <dbReference type="Proteomes" id="UP000789342"/>
    </source>
</evidence>
<name>A0A9N9GWI2_9GLOM</name>
<protein>
    <submittedName>
        <fullName evidence="2">1032_t:CDS:1</fullName>
    </submittedName>
</protein>
<feature type="region of interest" description="Disordered" evidence="1">
    <location>
        <begin position="51"/>
        <end position="70"/>
    </location>
</feature>
<feature type="region of interest" description="Disordered" evidence="1">
    <location>
        <begin position="1"/>
        <end position="20"/>
    </location>
</feature>
<gene>
    <name evidence="2" type="ORF">AMORRO_LOCUS9462</name>
</gene>
<dbReference type="OrthoDB" id="2336963at2759"/>
<proteinExistence type="predicted"/>
<evidence type="ECO:0000313" key="2">
    <source>
        <dbReference type="EMBL" id="CAG8639673.1"/>
    </source>
</evidence>
<dbReference type="AlphaFoldDB" id="A0A9N9GWI2"/>
<evidence type="ECO:0000256" key="1">
    <source>
        <dbReference type="SAM" id="MobiDB-lite"/>
    </source>
</evidence>
<reference evidence="2" key="1">
    <citation type="submission" date="2021-06" db="EMBL/GenBank/DDBJ databases">
        <authorList>
            <person name="Kallberg Y."/>
            <person name="Tangrot J."/>
            <person name="Rosling A."/>
        </authorList>
    </citation>
    <scope>NUCLEOTIDE SEQUENCE</scope>
    <source>
        <strain evidence="2">CL551</strain>
    </source>
</reference>
<accession>A0A9N9GWI2</accession>
<dbReference type="Proteomes" id="UP000789342">
    <property type="component" value="Unassembled WGS sequence"/>
</dbReference>
<dbReference type="EMBL" id="CAJVPV010009250">
    <property type="protein sequence ID" value="CAG8639673.1"/>
    <property type="molecule type" value="Genomic_DNA"/>
</dbReference>
<sequence length="157" mass="18245">MNRNQQHNIKRNSEISDDDSCLKSDISIDREQESRKHKLGFSIFTKKFLSHDKGKREHQKKLEQENKSSANKIEELRSEIQTIKSNDEKILQESCELESTNTELLDNIEKIKYALIQLEREIGPTVRSSGVKLDNTDMVAYIQDFQKRIVSGCLLHP</sequence>
<comment type="caution">
    <text evidence="2">The sequence shown here is derived from an EMBL/GenBank/DDBJ whole genome shotgun (WGS) entry which is preliminary data.</text>
</comment>
<organism evidence="2 3">
    <name type="scientific">Acaulospora morrowiae</name>
    <dbReference type="NCBI Taxonomy" id="94023"/>
    <lineage>
        <taxon>Eukaryota</taxon>
        <taxon>Fungi</taxon>
        <taxon>Fungi incertae sedis</taxon>
        <taxon>Mucoromycota</taxon>
        <taxon>Glomeromycotina</taxon>
        <taxon>Glomeromycetes</taxon>
        <taxon>Diversisporales</taxon>
        <taxon>Acaulosporaceae</taxon>
        <taxon>Acaulospora</taxon>
    </lineage>
</organism>